<dbReference type="AlphaFoldDB" id="A0A2T7FM54"/>
<dbReference type="PANTHER" id="PTHR42901:SF1">
    <property type="entry name" value="ALCOHOL DEHYDROGENASE"/>
    <property type="match status" value="1"/>
</dbReference>
<dbReference type="PROSITE" id="PS00061">
    <property type="entry name" value="ADH_SHORT"/>
    <property type="match status" value="1"/>
</dbReference>
<gene>
    <name evidence="4" type="ORF">AE32_01890</name>
</gene>
<dbReference type="PIRSF" id="PIRSF000126">
    <property type="entry name" value="11-beta-HSD1"/>
    <property type="match status" value="1"/>
</dbReference>
<accession>A0A2T7FM54</accession>
<reference evidence="4 5" key="1">
    <citation type="submission" date="2014-04" db="EMBL/GenBank/DDBJ databases">
        <title>The Genome Sequence of Acinetobacter baumanii BIDMC 57.</title>
        <authorList>
            <consortium name="The Broad Institute Genomics Platform"/>
            <consortium name="The Broad Institute Genome Sequencing Center for Infectious Disease"/>
            <person name="Murphy C."/>
            <person name="Cosimi L."/>
            <person name="Cerqueira G."/>
            <person name="Feldgarden M."/>
            <person name="Earl A."/>
            <person name="Spencer M.D."/>
            <person name="Fodor A."/>
            <person name="Sautter R.L."/>
            <person name="Hung D."/>
            <person name="Onderdonk A.B."/>
            <person name="Ernst C."/>
            <person name="Delaney M."/>
            <person name="DuBois A."/>
            <person name="Young S.K."/>
            <person name="Zeng Q."/>
            <person name="Gargeya S."/>
            <person name="Abouelleil A."/>
            <person name="Alvarado L."/>
            <person name="Chapman S.B."/>
            <person name="Gainer-Dewar J."/>
            <person name="Goldberg J."/>
            <person name="Griggs A."/>
            <person name="Gujja S."/>
            <person name="Hansen M."/>
            <person name="Howarth C."/>
            <person name="Imamovic A."/>
            <person name="Larimer J."/>
            <person name="Pearson M."/>
            <person name="Poon T.W."/>
            <person name="Priest M."/>
            <person name="Roberts A."/>
            <person name="Saif S."/>
            <person name="Shea T."/>
            <person name="Sykes S."/>
            <person name="Wortman J."/>
            <person name="Nusbaum C."/>
            <person name="Birren B."/>
        </authorList>
    </citation>
    <scope>NUCLEOTIDE SEQUENCE [LARGE SCALE GENOMIC DNA]</scope>
    <source>
        <strain evidence="4 5">BIDMC 57</strain>
    </source>
</reference>
<evidence type="ECO:0000256" key="1">
    <source>
        <dbReference type="ARBA" id="ARBA00006484"/>
    </source>
</evidence>
<dbReference type="PRINTS" id="PR00080">
    <property type="entry name" value="SDRFAMILY"/>
</dbReference>
<dbReference type="PANTHER" id="PTHR42901">
    <property type="entry name" value="ALCOHOL DEHYDROGENASE"/>
    <property type="match status" value="1"/>
</dbReference>
<dbReference type="SUPFAM" id="SSF51735">
    <property type="entry name" value="NAD(P)-binding Rossmann-fold domains"/>
    <property type="match status" value="1"/>
</dbReference>
<sequence>MKTVLITGASSGIGKALSYKFAAEGFNLIIVARRIEALEQIKQDIESKYPAIKVHIETADLSKDGSAKQLYEKLNSFQIDVLINNAGFGDYGFPWDVNLEKANDMINLNIKALTDLSLLYVKDYADKDSTLINTASIGGYAQFDIAVTYCATKFYVASFTEGLALAMQSQGKKMRVKVLAPGATATEFVGQASVNGGIDGDHLFSPEAFISAEQLADYAYQLYQSDKVVGIVNEQNGFDLKDLIYPRVVLGS</sequence>
<dbReference type="RefSeq" id="WP_004887188.1">
    <property type="nucleotide sequence ID" value="NZ_AMZR01000017.1"/>
</dbReference>
<keyword evidence="2" id="KW-0560">Oxidoreductase</keyword>
<dbReference type="Proteomes" id="UP000027208">
    <property type="component" value="Unassembled WGS sequence"/>
</dbReference>
<evidence type="ECO:0000256" key="2">
    <source>
        <dbReference type="ARBA" id="ARBA00023002"/>
    </source>
</evidence>
<dbReference type="EMBL" id="JMUI01000006">
    <property type="protein sequence ID" value="KDM56701.1"/>
    <property type="molecule type" value="Genomic_DNA"/>
</dbReference>
<dbReference type="GO" id="GO:0016491">
    <property type="term" value="F:oxidoreductase activity"/>
    <property type="evidence" value="ECO:0007669"/>
    <property type="project" value="UniProtKB-KW"/>
</dbReference>
<name>A0A2T7FM54_ACINO</name>
<evidence type="ECO:0000313" key="4">
    <source>
        <dbReference type="EMBL" id="KDM56701.1"/>
    </source>
</evidence>
<dbReference type="Gene3D" id="3.40.50.720">
    <property type="entry name" value="NAD(P)-binding Rossmann-like Domain"/>
    <property type="match status" value="1"/>
</dbReference>
<dbReference type="InterPro" id="IPR002347">
    <property type="entry name" value="SDR_fam"/>
</dbReference>
<dbReference type="PRINTS" id="PR00081">
    <property type="entry name" value="GDHRDH"/>
</dbReference>
<proteinExistence type="inferred from homology"/>
<comment type="caution">
    <text evidence="4">The sequence shown here is derived from an EMBL/GenBank/DDBJ whole genome shotgun (WGS) entry which is preliminary data.</text>
</comment>
<dbReference type="InterPro" id="IPR020904">
    <property type="entry name" value="Sc_DH/Rdtase_CS"/>
</dbReference>
<dbReference type="Pfam" id="PF00106">
    <property type="entry name" value="adh_short"/>
    <property type="match status" value="1"/>
</dbReference>
<dbReference type="InterPro" id="IPR036291">
    <property type="entry name" value="NAD(P)-bd_dom_sf"/>
</dbReference>
<organism evidence="4 5">
    <name type="scientific">Acinetobacter nosocomialis</name>
    <dbReference type="NCBI Taxonomy" id="106654"/>
    <lineage>
        <taxon>Bacteria</taxon>
        <taxon>Pseudomonadati</taxon>
        <taxon>Pseudomonadota</taxon>
        <taxon>Gammaproteobacteria</taxon>
        <taxon>Moraxellales</taxon>
        <taxon>Moraxellaceae</taxon>
        <taxon>Acinetobacter</taxon>
        <taxon>Acinetobacter calcoaceticus/baumannii complex</taxon>
    </lineage>
</organism>
<comment type="similarity">
    <text evidence="1 3">Belongs to the short-chain dehydrogenases/reductases (SDR) family.</text>
</comment>
<evidence type="ECO:0000313" key="5">
    <source>
        <dbReference type="Proteomes" id="UP000027208"/>
    </source>
</evidence>
<protein>
    <submittedName>
        <fullName evidence="4">Uncharacterized protein</fullName>
    </submittedName>
</protein>
<evidence type="ECO:0000256" key="3">
    <source>
        <dbReference type="RuleBase" id="RU000363"/>
    </source>
</evidence>